<dbReference type="GO" id="GO:0003700">
    <property type="term" value="F:DNA-binding transcription factor activity"/>
    <property type="evidence" value="ECO:0007669"/>
    <property type="project" value="InterPro"/>
</dbReference>
<dbReference type="EMBL" id="CP014167">
    <property type="protein sequence ID" value="ANS75851.1"/>
    <property type="molecule type" value="Genomic_DNA"/>
</dbReference>
<evidence type="ECO:0000256" key="2">
    <source>
        <dbReference type="ARBA" id="ARBA00023125"/>
    </source>
</evidence>
<dbReference type="InterPro" id="IPR000835">
    <property type="entry name" value="HTH_MarR-typ"/>
</dbReference>
<dbReference type="AlphaFoldDB" id="A0A1B1N337"/>
<keyword evidence="2" id="KW-0238">DNA-binding</keyword>
<proteinExistence type="predicted"/>
<sequence>MNKGLDESLGFVLGVAYRKVAQLFQHQLKDHNLTPEQWAVLYRISEEEGMIQREIGKRAEKDKPTTTRILVALEQKGLIHKVGGTEDRRSFRVYSTPEGKTKVQEIEPLERAAMKEASADLSEEEYKLLIGLLRRVIRNAEDRISAEQQ</sequence>
<gene>
    <name evidence="5" type="ORF">AWM70_15690</name>
</gene>
<evidence type="ECO:0000256" key="1">
    <source>
        <dbReference type="ARBA" id="ARBA00023015"/>
    </source>
</evidence>
<dbReference type="PROSITE" id="PS50995">
    <property type="entry name" value="HTH_MARR_2"/>
    <property type="match status" value="1"/>
</dbReference>
<keyword evidence="1" id="KW-0805">Transcription regulation</keyword>
<accession>A0A1B1N337</accession>
<dbReference type="SMART" id="SM00347">
    <property type="entry name" value="HTH_MARR"/>
    <property type="match status" value="1"/>
</dbReference>
<reference evidence="5 6" key="1">
    <citation type="submission" date="2016-01" db="EMBL/GenBank/DDBJ databases">
        <title>Complete Genome Sequence of Paenibacillus yonginensis DCY84, a novel Plant Growth-Promoting Bacteria with Elicitation of Induced Systemic Resistance.</title>
        <authorList>
            <person name="Kim Y.J."/>
            <person name="Yang D.C."/>
            <person name="Sukweenadhi J."/>
        </authorList>
    </citation>
    <scope>NUCLEOTIDE SEQUENCE [LARGE SCALE GENOMIC DNA]</scope>
    <source>
        <strain evidence="5 6">DCY84</strain>
    </source>
</reference>
<dbReference type="SUPFAM" id="SSF46785">
    <property type="entry name" value="Winged helix' DNA-binding domain"/>
    <property type="match status" value="1"/>
</dbReference>
<dbReference type="Proteomes" id="UP000092573">
    <property type="component" value="Chromosome"/>
</dbReference>
<protein>
    <recommendedName>
        <fullName evidence="4">HTH marR-type domain-containing protein</fullName>
    </recommendedName>
</protein>
<feature type="domain" description="HTH marR-type" evidence="4">
    <location>
        <begin position="6"/>
        <end position="138"/>
    </location>
</feature>
<dbReference type="KEGG" id="pyg:AWM70_15690"/>
<evidence type="ECO:0000259" key="4">
    <source>
        <dbReference type="PROSITE" id="PS50995"/>
    </source>
</evidence>
<dbReference type="PANTHER" id="PTHR42756">
    <property type="entry name" value="TRANSCRIPTIONAL REGULATOR, MARR"/>
    <property type="match status" value="1"/>
</dbReference>
<keyword evidence="6" id="KW-1185">Reference proteome</keyword>
<dbReference type="PRINTS" id="PR00598">
    <property type="entry name" value="HTHMARR"/>
</dbReference>
<dbReference type="Pfam" id="PF01047">
    <property type="entry name" value="MarR"/>
    <property type="match status" value="1"/>
</dbReference>
<evidence type="ECO:0000313" key="6">
    <source>
        <dbReference type="Proteomes" id="UP000092573"/>
    </source>
</evidence>
<dbReference type="RefSeq" id="WP_083180346.1">
    <property type="nucleotide sequence ID" value="NZ_CP014167.1"/>
</dbReference>
<name>A0A1B1N337_9BACL</name>
<organism evidence="5 6">
    <name type="scientific">Paenibacillus yonginensis</name>
    <dbReference type="NCBI Taxonomy" id="1462996"/>
    <lineage>
        <taxon>Bacteria</taxon>
        <taxon>Bacillati</taxon>
        <taxon>Bacillota</taxon>
        <taxon>Bacilli</taxon>
        <taxon>Bacillales</taxon>
        <taxon>Paenibacillaceae</taxon>
        <taxon>Paenibacillus</taxon>
    </lineage>
</organism>
<dbReference type="STRING" id="1462996.AWM70_15690"/>
<evidence type="ECO:0000313" key="5">
    <source>
        <dbReference type="EMBL" id="ANS75851.1"/>
    </source>
</evidence>
<dbReference type="InterPro" id="IPR036388">
    <property type="entry name" value="WH-like_DNA-bd_sf"/>
</dbReference>
<dbReference type="GO" id="GO:0003677">
    <property type="term" value="F:DNA binding"/>
    <property type="evidence" value="ECO:0007669"/>
    <property type="project" value="UniProtKB-KW"/>
</dbReference>
<dbReference type="PANTHER" id="PTHR42756:SF1">
    <property type="entry name" value="TRANSCRIPTIONAL REPRESSOR OF EMRAB OPERON"/>
    <property type="match status" value="1"/>
</dbReference>
<dbReference type="Gene3D" id="1.10.10.10">
    <property type="entry name" value="Winged helix-like DNA-binding domain superfamily/Winged helix DNA-binding domain"/>
    <property type="match status" value="1"/>
</dbReference>
<keyword evidence="3" id="KW-0804">Transcription</keyword>
<dbReference type="InterPro" id="IPR036390">
    <property type="entry name" value="WH_DNA-bd_sf"/>
</dbReference>
<evidence type="ECO:0000256" key="3">
    <source>
        <dbReference type="ARBA" id="ARBA00023163"/>
    </source>
</evidence>